<gene>
    <name evidence="4" type="ORF">JF922_06210</name>
</gene>
<evidence type="ECO:0000313" key="4">
    <source>
        <dbReference type="EMBL" id="MBJ7597662.1"/>
    </source>
</evidence>
<dbReference type="EMBL" id="JAEKNR010000072">
    <property type="protein sequence ID" value="MBJ7597662.1"/>
    <property type="molecule type" value="Genomic_DNA"/>
</dbReference>
<dbReference type="RefSeq" id="WP_338200070.1">
    <property type="nucleotide sequence ID" value="NZ_JAEKNR010000072.1"/>
</dbReference>
<keyword evidence="2" id="KW-0012">Acyltransferase</keyword>
<dbReference type="GO" id="GO:0016747">
    <property type="term" value="F:acyltransferase activity, transferring groups other than amino-acyl groups"/>
    <property type="evidence" value="ECO:0007669"/>
    <property type="project" value="InterPro"/>
</dbReference>
<dbReference type="SUPFAM" id="SSF55729">
    <property type="entry name" value="Acyl-CoA N-acyltransferases (Nat)"/>
    <property type="match status" value="1"/>
</dbReference>
<evidence type="ECO:0000256" key="1">
    <source>
        <dbReference type="ARBA" id="ARBA00022679"/>
    </source>
</evidence>
<dbReference type="Pfam" id="PF00583">
    <property type="entry name" value="Acetyltransf_1"/>
    <property type="match status" value="1"/>
</dbReference>
<proteinExistence type="predicted"/>
<name>A0A934K5E5_9BACT</name>
<dbReference type="PANTHER" id="PTHR43877">
    <property type="entry name" value="AMINOALKYLPHOSPHONATE N-ACETYLTRANSFERASE-RELATED-RELATED"/>
    <property type="match status" value="1"/>
</dbReference>
<dbReference type="InterPro" id="IPR016181">
    <property type="entry name" value="Acyl_CoA_acyltransferase"/>
</dbReference>
<organism evidence="4 5">
    <name type="scientific">Candidatus Nephthysia bennettiae</name>
    <dbReference type="NCBI Taxonomy" id="3127016"/>
    <lineage>
        <taxon>Bacteria</taxon>
        <taxon>Bacillati</taxon>
        <taxon>Candidatus Dormiibacterota</taxon>
        <taxon>Candidatus Dormibacteria</taxon>
        <taxon>Candidatus Dormibacterales</taxon>
        <taxon>Candidatus Dormibacteraceae</taxon>
        <taxon>Candidatus Nephthysia</taxon>
    </lineage>
</organism>
<dbReference type="PROSITE" id="PS51186">
    <property type="entry name" value="GNAT"/>
    <property type="match status" value="1"/>
</dbReference>
<keyword evidence="1" id="KW-0808">Transferase</keyword>
<protein>
    <submittedName>
        <fullName evidence="4">GNAT family N-acetyltransferase</fullName>
    </submittedName>
</protein>
<dbReference type="InterPro" id="IPR050832">
    <property type="entry name" value="Bact_Acetyltransf"/>
</dbReference>
<feature type="domain" description="N-acetyltransferase" evidence="3">
    <location>
        <begin position="3"/>
        <end position="165"/>
    </location>
</feature>
<sequence>MEVELRPATLDDAAGLARVSVDSWRVAYQGLVPQDYLDALTYEEREEGWEGRLRQDGAEPRGLVVDCRIGGFVTLVEARSEDGGPAVGELEGIYLHPTLFGLGLGRQLMELSLQRLCARGHTEAVLWVLDGNRRAERFYEAAGWQREDAVRRHPRLGVPLRRYRRSLGDARVSGERP</sequence>
<comment type="caution">
    <text evidence="4">The sequence shown here is derived from an EMBL/GenBank/DDBJ whole genome shotgun (WGS) entry which is preliminary data.</text>
</comment>
<evidence type="ECO:0000313" key="5">
    <source>
        <dbReference type="Proteomes" id="UP000612893"/>
    </source>
</evidence>
<dbReference type="AlphaFoldDB" id="A0A934K5E5"/>
<evidence type="ECO:0000259" key="3">
    <source>
        <dbReference type="PROSITE" id="PS51186"/>
    </source>
</evidence>
<dbReference type="InterPro" id="IPR000182">
    <property type="entry name" value="GNAT_dom"/>
</dbReference>
<dbReference type="CDD" id="cd04301">
    <property type="entry name" value="NAT_SF"/>
    <property type="match status" value="1"/>
</dbReference>
<evidence type="ECO:0000256" key="2">
    <source>
        <dbReference type="ARBA" id="ARBA00023315"/>
    </source>
</evidence>
<dbReference type="Gene3D" id="3.40.630.30">
    <property type="match status" value="1"/>
</dbReference>
<accession>A0A934K5E5</accession>
<keyword evidence="5" id="KW-1185">Reference proteome</keyword>
<dbReference type="Proteomes" id="UP000612893">
    <property type="component" value="Unassembled WGS sequence"/>
</dbReference>
<reference evidence="4" key="1">
    <citation type="submission" date="2020-10" db="EMBL/GenBank/DDBJ databases">
        <title>Ca. Dormibacterota MAGs.</title>
        <authorList>
            <person name="Montgomery K."/>
        </authorList>
    </citation>
    <scope>NUCLEOTIDE SEQUENCE [LARGE SCALE GENOMIC DNA]</scope>
    <source>
        <strain evidence="4">SC8812_S17_10</strain>
    </source>
</reference>